<gene>
    <name evidence="1" type="ORF">METZ01_LOCUS208965</name>
</gene>
<name>A0A382F1U9_9ZZZZ</name>
<organism evidence="1">
    <name type="scientific">marine metagenome</name>
    <dbReference type="NCBI Taxonomy" id="408172"/>
    <lineage>
        <taxon>unclassified sequences</taxon>
        <taxon>metagenomes</taxon>
        <taxon>ecological metagenomes</taxon>
    </lineage>
</organism>
<accession>A0A382F1U9</accession>
<dbReference type="EMBL" id="UINC01047178">
    <property type="protein sequence ID" value="SVB56111.1"/>
    <property type="molecule type" value="Genomic_DNA"/>
</dbReference>
<protein>
    <submittedName>
        <fullName evidence="1">Uncharacterized protein</fullName>
    </submittedName>
</protein>
<evidence type="ECO:0000313" key="1">
    <source>
        <dbReference type="EMBL" id="SVB56111.1"/>
    </source>
</evidence>
<feature type="non-terminal residue" evidence="1">
    <location>
        <position position="58"/>
    </location>
</feature>
<proteinExistence type="predicted"/>
<reference evidence="1" key="1">
    <citation type="submission" date="2018-05" db="EMBL/GenBank/DDBJ databases">
        <authorList>
            <person name="Lanie J.A."/>
            <person name="Ng W.-L."/>
            <person name="Kazmierczak K.M."/>
            <person name="Andrzejewski T.M."/>
            <person name="Davidsen T.M."/>
            <person name="Wayne K.J."/>
            <person name="Tettelin H."/>
            <person name="Glass J.I."/>
            <person name="Rusch D."/>
            <person name="Podicherti R."/>
            <person name="Tsui H.-C.T."/>
            <person name="Winkler M.E."/>
        </authorList>
    </citation>
    <scope>NUCLEOTIDE SEQUENCE</scope>
</reference>
<sequence>MKKSIVLTLYLFSLLPFVVYGQSTYSWEDGGTILGYYGNLSDPQNVGSTNGVNPYDGS</sequence>
<dbReference type="AlphaFoldDB" id="A0A382F1U9"/>